<evidence type="ECO:0000313" key="2">
    <source>
        <dbReference type="Proteomes" id="UP000659698"/>
    </source>
</evidence>
<organism evidence="1 2">
    <name type="scientific">Rufibacter sediminis</name>
    <dbReference type="NCBI Taxonomy" id="2762756"/>
    <lineage>
        <taxon>Bacteria</taxon>
        <taxon>Pseudomonadati</taxon>
        <taxon>Bacteroidota</taxon>
        <taxon>Cytophagia</taxon>
        <taxon>Cytophagales</taxon>
        <taxon>Hymenobacteraceae</taxon>
        <taxon>Rufibacter</taxon>
    </lineage>
</organism>
<name>A0ABR6VPT2_9BACT</name>
<dbReference type="EMBL" id="JACOAF010000007">
    <property type="protein sequence ID" value="MBC3538611.1"/>
    <property type="molecule type" value="Genomic_DNA"/>
</dbReference>
<gene>
    <name evidence="1" type="ORF">H7U12_02900</name>
</gene>
<accession>A0ABR6VPT2</accession>
<keyword evidence="2" id="KW-1185">Reference proteome</keyword>
<dbReference type="RefSeq" id="WP_186632628.1">
    <property type="nucleotide sequence ID" value="NZ_JACOAF010000007.1"/>
</dbReference>
<protein>
    <submittedName>
        <fullName evidence="1">SEC-C domain-containing protein</fullName>
    </submittedName>
</protein>
<evidence type="ECO:0000313" key="1">
    <source>
        <dbReference type="EMBL" id="MBC3538611.1"/>
    </source>
</evidence>
<comment type="caution">
    <text evidence="1">The sequence shown here is derived from an EMBL/GenBank/DDBJ whole genome shotgun (WGS) entry which is preliminary data.</text>
</comment>
<reference evidence="1 2" key="1">
    <citation type="journal article" date="2019" name="Int. J. Syst. Evol. Microbiol.">
        <title>Rufibacter sediminis sp. nov., isolated from freshwater lake sediment.</title>
        <authorList>
            <person name="Qu J.H."/>
            <person name="Zhang L.J."/>
            <person name="Fu Y.H."/>
            <person name="Li H.F."/>
        </authorList>
    </citation>
    <scope>NUCLEOTIDE SEQUENCE [LARGE SCALE GENOMIC DNA]</scope>
    <source>
        <strain evidence="1 2">H-1</strain>
    </source>
</reference>
<proteinExistence type="predicted"/>
<dbReference type="Proteomes" id="UP000659698">
    <property type="component" value="Unassembled WGS sequence"/>
</dbReference>
<sequence length="225" mass="25805">MKAISPKEVDKYVEKLLKKIGSEYEPEQVPVKVEPYSKSQNCFINVEEKVKKDGGSVYYGWNIFQSEIICEAERHAVWESAEGDLIDITPNELDFEQIMFVPDNDFVYTGQLVDNIRINITDNPLVDDFIFLCENIEKLYSYGQRIDDEQMSVPEPAVQLIPHLEQFKANLLNFINSGARPSKPCYCGSPKIYKNCHGKDFRKDVSNLVAKVERILKKSKGIAEE</sequence>